<dbReference type="Gene3D" id="2.30.42.10">
    <property type="match status" value="4"/>
</dbReference>
<evidence type="ECO:0000313" key="4">
    <source>
        <dbReference type="RefSeq" id="XP_022238932.1"/>
    </source>
</evidence>
<dbReference type="GeneID" id="106457338"/>
<reference evidence="4" key="1">
    <citation type="submission" date="2025-08" db="UniProtKB">
        <authorList>
            <consortium name="RefSeq"/>
        </authorList>
    </citation>
    <scope>IDENTIFICATION</scope>
    <source>
        <tissue evidence="4">Muscle</tissue>
    </source>
</reference>
<dbReference type="Proteomes" id="UP000694941">
    <property type="component" value="Unplaced"/>
</dbReference>
<evidence type="ECO:0000313" key="3">
    <source>
        <dbReference type="Proteomes" id="UP000694941"/>
    </source>
</evidence>
<dbReference type="Pfam" id="PF00595">
    <property type="entry name" value="PDZ"/>
    <property type="match status" value="4"/>
</dbReference>
<dbReference type="CDD" id="cd06673">
    <property type="entry name" value="PDZ10_MUPP1-PDZ8_PATJ-like"/>
    <property type="match status" value="1"/>
</dbReference>
<feature type="domain" description="PDZ" evidence="2">
    <location>
        <begin position="398"/>
        <end position="480"/>
    </location>
</feature>
<dbReference type="PROSITE" id="PS50106">
    <property type="entry name" value="PDZ"/>
    <property type="match status" value="4"/>
</dbReference>
<accession>A0ABM1S5M7</accession>
<evidence type="ECO:0000259" key="2">
    <source>
        <dbReference type="PROSITE" id="PS50106"/>
    </source>
</evidence>
<dbReference type="PANTHER" id="PTHR19964:SF84">
    <property type="entry name" value="LIGAND OF NUMB PROTEIN X 2-LIKE ISOFORM X1"/>
    <property type="match status" value="1"/>
</dbReference>
<dbReference type="CDD" id="cd06674">
    <property type="entry name" value="PDZ11_MUPP1-PDZ9_PATJ-like"/>
    <property type="match status" value="1"/>
</dbReference>
<feature type="domain" description="PDZ" evidence="2">
    <location>
        <begin position="128"/>
        <end position="193"/>
    </location>
</feature>
<sequence>MEPDQTFTTRSSSETERIHQKYSDLKGGILVVELKKGPNGLGISLVGNKDRTKMSVFVCGINPNGSAARDGRVQIGDELLEVNDTVVHGRCHLNASAMIKLQPGPMYKLVILRRENALLEMAVKPLTQFPLLLGDEGNHGLGIMIIEGKHTEVGQGIFVSNVQEGSPAYQAGLTVGDMIHSVNDSMLIGTDYETETLDICLGTKKPYLTILCLSFQDTINTVPTPKHSFLFSKLSFRSRTNPLSSAISSLSRLSSPSPTSTTTTPISQTCILEDSSSTSSSSQDLTQNPRTCEILPGRGVTIEIIKEKSGLGLSIVGGYDTPLRTVLIHEIYPDGAAAVDGRLKPGDHIREVNGENLRYVTREKAITALRQTPTTVRMTVYREEGLDYDGGNIFDIIEVDLFKKAGRGLGLSIVGKKSGPGVFISDVIKGGVAEADGRLTQGDHILEVNGQDLRAATQEVAAVFLKTTVGRVFMKIGRLKSGTHRRTISTKRNDTSDPKRK</sequence>
<dbReference type="CDD" id="cd06672">
    <property type="entry name" value="PDZ8_MUPP1-PDZ7_PATJ-PDZ2_INAD-like"/>
    <property type="match status" value="1"/>
</dbReference>
<feature type="domain" description="PDZ" evidence="2">
    <location>
        <begin position="301"/>
        <end position="384"/>
    </location>
</feature>
<keyword evidence="3" id="KW-1185">Reference proteome</keyword>
<feature type="region of interest" description="Disordered" evidence="1">
    <location>
        <begin position="247"/>
        <end position="267"/>
    </location>
</feature>
<dbReference type="RefSeq" id="XP_022238932.1">
    <property type="nucleotide sequence ID" value="XM_022383224.1"/>
</dbReference>
<proteinExistence type="predicted"/>
<evidence type="ECO:0000256" key="1">
    <source>
        <dbReference type="SAM" id="MobiDB-lite"/>
    </source>
</evidence>
<dbReference type="SMART" id="SM00228">
    <property type="entry name" value="PDZ"/>
    <property type="match status" value="4"/>
</dbReference>
<gene>
    <name evidence="4" type="primary">LOC106457338</name>
</gene>
<dbReference type="InterPro" id="IPR051342">
    <property type="entry name" value="PDZ_scaffold"/>
</dbReference>
<feature type="domain" description="PDZ" evidence="2">
    <location>
        <begin position="31"/>
        <end position="100"/>
    </location>
</feature>
<protein>
    <submittedName>
        <fullName evidence="4">InaD-like protein</fullName>
    </submittedName>
</protein>
<organism evidence="3 4">
    <name type="scientific">Limulus polyphemus</name>
    <name type="common">Atlantic horseshoe crab</name>
    <dbReference type="NCBI Taxonomy" id="6850"/>
    <lineage>
        <taxon>Eukaryota</taxon>
        <taxon>Metazoa</taxon>
        <taxon>Ecdysozoa</taxon>
        <taxon>Arthropoda</taxon>
        <taxon>Chelicerata</taxon>
        <taxon>Merostomata</taxon>
        <taxon>Xiphosura</taxon>
        <taxon>Limulidae</taxon>
        <taxon>Limulus</taxon>
    </lineage>
</organism>
<dbReference type="PANTHER" id="PTHR19964">
    <property type="entry name" value="MULTIPLE PDZ DOMAIN PROTEIN"/>
    <property type="match status" value="1"/>
</dbReference>
<dbReference type="InterPro" id="IPR001478">
    <property type="entry name" value="PDZ"/>
</dbReference>
<dbReference type="SUPFAM" id="SSF50156">
    <property type="entry name" value="PDZ domain-like"/>
    <property type="match status" value="4"/>
</dbReference>
<dbReference type="InterPro" id="IPR036034">
    <property type="entry name" value="PDZ_sf"/>
</dbReference>
<name>A0ABM1S5M7_LIMPO</name>